<evidence type="ECO:0000313" key="2">
    <source>
        <dbReference type="Proteomes" id="UP000220629"/>
    </source>
</evidence>
<protein>
    <submittedName>
        <fullName evidence="1">Deoxyribose-phosphate aldolase</fullName>
    </submittedName>
</protein>
<dbReference type="Proteomes" id="UP000220629">
    <property type="component" value="Unassembled WGS sequence"/>
</dbReference>
<reference evidence="2" key="1">
    <citation type="submission" date="2017-09" db="EMBL/GenBank/DDBJ databases">
        <title>FDA dAtabase for Regulatory Grade micrObial Sequences (FDA-ARGOS): Supporting development and validation of Infectious Disease Dx tests.</title>
        <authorList>
            <person name="Minogue T."/>
            <person name="Wolcott M."/>
            <person name="Wasieloski L."/>
            <person name="Aguilar W."/>
            <person name="Moore D."/>
            <person name="Tallon L."/>
            <person name="Sadzewicz L."/>
            <person name="Ott S."/>
            <person name="Zhao X."/>
            <person name="Nagaraj S."/>
            <person name="Vavikolanu K."/>
            <person name="Aluvathingal J."/>
            <person name="Nadendla S."/>
            <person name="Sichtig H."/>
        </authorList>
    </citation>
    <scope>NUCLEOTIDE SEQUENCE [LARGE SCALE GENOMIC DNA]</scope>
    <source>
        <strain evidence="2">FDAARGOS_390</strain>
    </source>
</reference>
<sequence>MTVPVVDHRARKQLAQAALKALHLIDLTSLNDDDTDDGVRALATLGHGPGSAPSLTY</sequence>
<accession>A0A2A7SGI4</accession>
<organism evidence="1 2">
    <name type="scientific">Burkholderia gladioli</name>
    <name type="common">Pseudomonas marginata</name>
    <name type="synonym">Phytomonas marginata</name>
    <dbReference type="NCBI Taxonomy" id="28095"/>
    <lineage>
        <taxon>Bacteria</taxon>
        <taxon>Pseudomonadati</taxon>
        <taxon>Pseudomonadota</taxon>
        <taxon>Betaproteobacteria</taxon>
        <taxon>Burkholderiales</taxon>
        <taxon>Burkholderiaceae</taxon>
        <taxon>Burkholderia</taxon>
    </lineage>
</organism>
<gene>
    <name evidence="1" type="ORF">CRM94_11785</name>
</gene>
<evidence type="ECO:0000313" key="1">
    <source>
        <dbReference type="EMBL" id="PEH42777.1"/>
    </source>
</evidence>
<proteinExistence type="predicted"/>
<comment type="caution">
    <text evidence="1">The sequence shown here is derived from an EMBL/GenBank/DDBJ whole genome shotgun (WGS) entry which is preliminary data.</text>
</comment>
<name>A0A2A7SGI4_BURGA</name>
<dbReference type="AlphaFoldDB" id="A0A2A7SGI4"/>
<dbReference type="EMBL" id="PDDY01000001">
    <property type="protein sequence ID" value="PEH42777.1"/>
    <property type="molecule type" value="Genomic_DNA"/>
</dbReference>